<accession>A0A7E4UYA0</accession>
<organism evidence="1 2">
    <name type="scientific">Panagrellus redivivus</name>
    <name type="common">Microworm</name>
    <dbReference type="NCBI Taxonomy" id="6233"/>
    <lineage>
        <taxon>Eukaryota</taxon>
        <taxon>Metazoa</taxon>
        <taxon>Ecdysozoa</taxon>
        <taxon>Nematoda</taxon>
        <taxon>Chromadorea</taxon>
        <taxon>Rhabditida</taxon>
        <taxon>Tylenchina</taxon>
        <taxon>Panagrolaimomorpha</taxon>
        <taxon>Panagrolaimoidea</taxon>
        <taxon>Panagrolaimidae</taxon>
        <taxon>Panagrellus</taxon>
    </lineage>
</organism>
<evidence type="ECO:0000313" key="1">
    <source>
        <dbReference type="Proteomes" id="UP000492821"/>
    </source>
</evidence>
<keyword evidence="1" id="KW-1185">Reference proteome</keyword>
<name>A0A7E4UYA0_PANRE</name>
<dbReference type="WBParaSite" id="Pan_g14286.t1">
    <property type="protein sequence ID" value="Pan_g14286.t1"/>
    <property type="gene ID" value="Pan_g14286"/>
</dbReference>
<dbReference type="AlphaFoldDB" id="A0A7E4UYA0"/>
<proteinExistence type="predicted"/>
<protein>
    <submittedName>
        <fullName evidence="2">FBD domain-containing protein</fullName>
    </submittedName>
</protein>
<sequence length="175" mass="20432">RPAVLSLKAYLQYSTRFFETLKLKIQLAYVTSLVVQTQSSNPFDISIFFNTFPRLQSLRYDGIVGKSWMADVLRSQKEKLRSLDIHFSESLGDWTIDELIHFMEVQHYGFNLVIRIGTIQKGNAEMFHNIRNLLRQQFYTDRSLPNSSRSKVIVRSGMNLFIFYLPKNKSIEAIV</sequence>
<reference evidence="2" key="2">
    <citation type="submission" date="2020-10" db="UniProtKB">
        <authorList>
            <consortium name="WormBaseParasite"/>
        </authorList>
    </citation>
    <scope>IDENTIFICATION</scope>
</reference>
<dbReference type="Proteomes" id="UP000492821">
    <property type="component" value="Unassembled WGS sequence"/>
</dbReference>
<evidence type="ECO:0000313" key="2">
    <source>
        <dbReference type="WBParaSite" id="Pan_g14286.t1"/>
    </source>
</evidence>
<reference evidence="1" key="1">
    <citation type="journal article" date="2013" name="Genetics">
        <title>The draft genome and transcriptome of Panagrellus redivivus are shaped by the harsh demands of a free-living lifestyle.</title>
        <authorList>
            <person name="Srinivasan J."/>
            <person name="Dillman A.R."/>
            <person name="Macchietto M.G."/>
            <person name="Heikkinen L."/>
            <person name="Lakso M."/>
            <person name="Fracchia K.M."/>
            <person name="Antoshechkin I."/>
            <person name="Mortazavi A."/>
            <person name="Wong G."/>
            <person name="Sternberg P.W."/>
        </authorList>
    </citation>
    <scope>NUCLEOTIDE SEQUENCE [LARGE SCALE GENOMIC DNA]</scope>
    <source>
        <strain evidence="1">MT8872</strain>
    </source>
</reference>